<dbReference type="PANTHER" id="PTHR11680:SF35">
    <property type="entry name" value="SERINE HYDROXYMETHYLTRANSFERASE 1"/>
    <property type="match status" value="1"/>
</dbReference>
<dbReference type="UniPathway" id="UPA00193"/>
<dbReference type="Gene3D" id="3.90.1150.10">
    <property type="entry name" value="Aspartate Aminotransferase, domain 1"/>
    <property type="match status" value="1"/>
</dbReference>
<dbReference type="EMBL" id="HBIQ01094035">
    <property type="protein sequence ID" value="CAE0593124.1"/>
    <property type="molecule type" value="Transcribed_RNA"/>
</dbReference>
<reference evidence="4" key="1">
    <citation type="submission" date="2021-01" db="EMBL/GenBank/DDBJ databases">
        <authorList>
            <person name="Corre E."/>
            <person name="Pelletier E."/>
            <person name="Niang G."/>
            <person name="Scheremetjew M."/>
            <person name="Finn R."/>
            <person name="Kale V."/>
            <person name="Holt S."/>
            <person name="Cochrane G."/>
            <person name="Meng A."/>
            <person name="Brown T."/>
            <person name="Cohen L."/>
        </authorList>
    </citation>
    <scope>NUCLEOTIDE SEQUENCE</scope>
    <source>
        <strain evidence="4">SPMC142</strain>
    </source>
</reference>
<dbReference type="InterPro" id="IPR015424">
    <property type="entry name" value="PyrdxlP-dep_Trfase"/>
</dbReference>
<dbReference type="SUPFAM" id="SSF53383">
    <property type="entry name" value="PLP-dependent transferases"/>
    <property type="match status" value="1"/>
</dbReference>
<sequence>MLQGGPHNVQIAALATQLMEVKTPEFAEYMKQVVANCRALAKVLIDAGEKLITDGTDNHLLMWDVRPHKLTGSKVEKLLEYANITVNKNSVVGDKSALTPGGIRIGTPALTTRGFNETEFEQIGHFLIRSIKIAVRVQEATGKKLVDFEKALKDDEEVKQLHDDVKALAVQFSIPGN</sequence>
<evidence type="ECO:0000256" key="2">
    <source>
        <dbReference type="ARBA" id="ARBA00022898"/>
    </source>
</evidence>
<protein>
    <recommendedName>
        <fullName evidence="3">Serine hydroxymethyltransferase-like domain-containing protein</fullName>
    </recommendedName>
</protein>
<dbReference type="InterPro" id="IPR039429">
    <property type="entry name" value="SHMT-like_dom"/>
</dbReference>
<accession>A0A7S3X3S8</accession>
<comment type="cofactor">
    <cofactor evidence="1">
        <name>pyridoxal 5'-phosphate</name>
        <dbReference type="ChEBI" id="CHEBI:597326"/>
    </cofactor>
</comment>
<name>A0A7S3X3S8_9SPIT</name>
<dbReference type="AlphaFoldDB" id="A0A7S3X3S8"/>
<dbReference type="Gene3D" id="3.40.640.10">
    <property type="entry name" value="Type I PLP-dependent aspartate aminotransferase-like (Major domain)"/>
    <property type="match status" value="1"/>
</dbReference>
<dbReference type="GO" id="GO:0035999">
    <property type="term" value="P:tetrahydrofolate interconversion"/>
    <property type="evidence" value="ECO:0007669"/>
    <property type="project" value="UniProtKB-UniPathway"/>
</dbReference>
<keyword evidence="2" id="KW-0663">Pyridoxal phosphate</keyword>
<feature type="domain" description="Serine hydroxymethyltransferase-like" evidence="3">
    <location>
        <begin position="2"/>
        <end position="126"/>
    </location>
</feature>
<dbReference type="GO" id="GO:0019264">
    <property type="term" value="P:glycine biosynthetic process from serine"/>
    <property type="evidence" value="ECO:0007669"/>
    <property type="project" value="TreeGrafter"/>
</dbReference>
<dbReference type="GO" id="GO:0030170">
    <property type="term" value="F:pyridoxal phosphate binding"/>
    <property type="evidence" value="ECO:0007669"/>
    <property type="project" value="TreeGrafter"/>
</dbReference>
<dbReference type="InterPro" id="IPR015421">
    <property type="entry name" value="PyrdxlP-dep_Trfase_major"/>
</dbReference>
<evidence type="ECO:0000256" key="1">
    <source>
        <dbReference type="ARBA" id="ARBA00001933"/>
    </source>
</evidence>
<organism evidence="4">
    <name type="scientific">Strombidinopsis acuminata</name>
    <dbReference type="NCBI Taxonomy" id="141414"/>
    <lineage>
        <taxon>Eukaryota</taxon>
        <taxon>Sar</taxon>
        <taxon>Alveolata</taxon>
        <taxon>Ciliophora</taxon>
        <taxon>Intramacronucleata</taxon>
        <taxon>Spirotrichea</taxon>
        <taxon>Choreotrichia</taxon>
        <taxon>Choreotrichida</taxon>
        <taxon>Strombidinopsidae</taxon>
        <taxon>Strombidinopsis</taxon>
    </lineage>
</organism>
<dbReference type="GO" id="GO:0004372">
    <property type="term" value="F:glycine hydroxymethyltransferase activity"/>
    <property type="evidence" value="ECO:0007669"/>
    <property type="project" value="TreeGrafter"/>
</dbReference>
<dbReference type="InterPro" id="IPR015422">
    <property type="entry name" value="PyrdxlP-dep_Trfase_small"/>
</dbReference>
<gene>
    <name evidence="4" type="ORF">SACU0126_LOCUS29912</name>
</gene>
<dbReference type="InterPro" id="IPR049943">
    <property type="entry name" value="Ser_HO-MeTrfase-like"/>
</dbReference>
<dbReference type="PANTHER" id="PTHR11680">
    <property type="entry name" value="SERINE HYDROXYMETHYLTRANSFERASE"/>
    <property type="match status" value="1"/>
</dbReference>
<dbReference type="GO" id="GO:0005739">
    <property type="term" value="C:mitochondrion"/>
    <property type="evidence" value="ECO:0007669"/>
    <property type="project" value="TreeGrafter"/>
</dbReference>
<dbReference type="Pfam" id="PF00464">
    <property type="entry name" value="SHMT"/>
    <property type="match status" value="1"/>
</dbReference>
<evidence type="ECO:0000259" key="3">
    <source>
        <dbReference type="Pfam" id="PF00464"/>
    </source>
</evidence>
<evidence type="ECO:0000313" key="4">
    <source>
        <dbReference type="EMBL" id="CAE0593124.1"/>
    </source>
</evidence>
<proteinExistence type="predicted"/>